<sequence>MSAERKSEPNGRRQTTESWGAWLSCTGHKLAEICGGSNTEFDLARFTLIESQKALVAARRDKGQSTNCDVETVAAMYKIIFMKAPEGTKDIFGP</sequence>
<name>A0AA36CET8_9BILA</name>
<organism evidence="1 2">
    <name type="scientific">Mesorhabditis spiculigera</name>
    <dbReference type="NCBI Taxonomy" id="96644"/>
    <lineage>
        <taxon>Eukaryota</taxon>
        <taxon>Metazoa</taxon>
        <taxon>Ecdysozoa</taxon>
        <taxon>Nematoda</taxon>
        <taxon>Chromadorea</taxon>
        <taxon>Rhabditida</taxon>
        <taxon>Rhabditina</taxon>
        <taxon>Rhabditomorpha</taxon>
        <taxon>Rhabditoidea</taxon>
        <taxon>Rhabditidae</taxon>
        <taxon>Mesorhabditinae</taxon>
        <taxon>Mesorhabditis</taxon>
    </lineage>
</organism>
<reference evidence="1" key="1">
    <citation type="submission" date="2023-06" db="EMBL/GenBank/DDBJ databases">
        <authorList>
            <person name="Delattre M."/>
        </authorList>
    </citation>
    <scope>NUCLEOTIDE SEQUENCE</scope>
    <source>
        <strain evidence="1">AF72</strain>
    </source>
</reference>
<dbReference type="Proteomes" id="UP001177023">
    <property type="component" value="Unassembled WGS sequence"/>
</dbReference>
<evidence type="ECO:0000313" key="1">
    <source>
        <dbReference type="EMBL" id="CAJ0567681.1"/>
    </source>
</evidence>
<comment type="caution">
    <text evidence="1">The sequence shown here is derived from an EMBL/GenBank/DDBJ whole genome shotgun (WGS) entry which is preliminary data.</text>
</comment>
<protein>
    <submittedName>
        <fullName evidence="1">Uncharacterized protein</fullName>
    </submittedName>
</protein>
<feature type="non-terminal residue" evidence="1">
    <location>
        <position position="1"/>
    </location>
</feature>
<dbReference type="AlphaFoldDB" id="A0AA36CET8"/>
<evidence type="ECO:0000313" key="2">
    <source>
        <dbReference type="Proteomes" id="UP001177023"/>
    </source>
</evidence>
<proteinExistence type="predicted"/>
<gene>
    <name evidence="1" type="ORF">MSPICULIGERA_LOCUS6223</name>
</gene>
<dbReference type="EMBL" id="CATQJA010001534">
    <property type="protein sequence ID" value="CAJ0567681.1"/>
    <property type="molecule type" value="Genomic_DNA"/>
</dbReference>
<keyword evidence="2" id="KW-1185">Reference proteome</keyword>
<accession>A0AA36CET8</accession>